<evidence type="ECO:0000313" key="8">
    <source>
        <dbReference type="Proteomes" id="UP001189429"/>
    </source>
</evidence>
<proteinExistence type="predicted"/>
<feature type="transmembrane region" description="Helical" evidence="5">
    <location>
        <begin position="143"/>
        <end position="160"/>
    </location>
</feature>
<feature type="transmembrane region" description="Helical" evidence="5">
    <location>
        <begin position="112"/>
        <end position="131"/>
    </location>
</feature>
<accession>A0ABN9PCA2</accession>
<name>A0ABN9PCA2_9DINO</name>
<organism evidence="7 8">
    <name type="scientific">Prorocentrum cordatum</name>
    <dbReference type="NCBI Taxonomy" id="2364126"/>
    <lineage>
        <taxon>Eukaryota</taxon>
        <taxon>Sar</taxon>
        <taxon>Alveolata</taxon>
        <taxon>Dinophyceae</taxon>
        <taxon>Prorocentrales</taxon>
        <taxon>Prorocentraceae</taxon>
        <taxon>Prorocentrum</taxon>
    </lineage>
</organism>
<evidence type="ECO:0000256" key="4">
    <source>
        <dbReference type="ARBA" id="ARBA00023136"/>
    </source>
</evidence>
<sequence length="215" mass="21503">MPAPAKADSSAGAGALGLLVVWVRRWPWEMPLAALVERLGGLASTILSATAFAAINFLAIISVEAEKPPPGGWVPSVELSGQGVACVVSGMAGSAPAGGSLSRSMVAGLTGAASPLMGLVCGVCTLLLAIPQVASLLAPTPKAVLAAICLAAVLPTVLRPKDVLKLQGLDAAVAWATTAGSLLLDPTLGFGIGLVLYAAAHALRGKFRSKGEKVH</sequence>
<keyword evidence="4 5" id="KW-0472">Membrane</keyword>
<dbReference type="PANTHER" id="PTHR11814">
    <property type="entry name" value="SULFATE TRANSPORTER"/>
    <property type="match status" value="1"/>
</dbReference>
<protein>
    <recommendedName>
        <fullName evidence="6">SLC26A/SulP transporter domain-containing protein</fullName>
    </recommendedName>
</protein>
<dbReference type="InterPro" id="IPR001902">
    <property type="entry name" value="SLC26A/SulP_fam"/>
</dbReference>
<feature type="domain" description="SLC26A/SulP transporter" evidence="6">
    <location>
        <begin position="73"/>
        <end position="167"/>
    </location>
</feature>
<comment type="caution">
    <text evidence="7">The sequence shown here is derived from an EMBL/GenBank/DDBJ whole genome shotgun (WGS) entry which is preliminary data.</text>
</comment>
<evidence type="ECO:0000259" key="6">
    <source>
        <dbReference type="Pfam" id="PF00916"/>
    </source>
</evidence>
<evidence type="ECO:0000313" key="7">
    <source>
        <dbReference type="EMBL" id="CAK0790475.1"/>
    </source>
</evidence>
<keyword evidence="2 5" id="KW-0812">Transmembrane</keyword>
<evidence type="ECO:0000256" key="5">
    <source>
        <dbReference type="SAM" id="Phobius"/>
    </source>
</evidence>
<dbReference type="Proteomes" id="UP001189429">
    <property type="component" value="Unassembled WGS sequence"/>
</dbReference>
<evidence type="ECO:0000256" key="3">
    <source>
        <dbReference type="ARBA" id="ARBA00022989"/>
    </source>
</evidence>
<evidence type="ECO:0000256" key="2">
    <source>
        <dbReference type="ARBA" id="ARBA00022692"/>
    </source>
</evidence>
<comment type="subcellular location">
    <subcellularLocation>
        <location evidence="1">Membrane</location>
        <topology evidence="1">Multi-pass membrane protein</topology>
    </subcellularLocation>
</comment>
<keyword evidence="8" id="KW-1185">Reference proteome</keyword>
<feature type="transmembrane region" description="Helical" evidence="5">
    <location>
        <begin position="41"/>
        <end position="61"/>
    </location>
</feature>
<dbReference type="InterPro" id="IPR011547">
    <property type="entry name" value="SLC26A/SulP_dom"/>
</dbReference>
<keyword evidence="3 5" id="KW-1133">Transmembrane helix</keyword>
<reference evidence="7" key="1">
    <citation type="submission" date="2023-10" db="EMBL/GenBank/DDBJ databases">
        <authorList>
            <person name="Chen Y."/>
            <person name="Shah S."/>
            <person name="Dougan E. K."/>
            <person name="Thang M."/>
            <person name="Chan C."/>
        </authorList>
    </citation>
    <scope>NUCLEOTIDE SEQUENCE [LARGE SCALE GENOMIC DNA]</scope>
</reference>
<dbReference type="Pfam" id="PF00916">
    <property type="entry name" value="Sulfate_transp"/>
    <property type="match status" value="1"/>
</dbReference>
<gene>
    <name evidence="7" type="ORF">PCOR1329_LOCUS1739</name>
</gene>
<evidence type="ECO:0000256" key="1">
    <source>
        <dbReference type="ARBA" id="ARBA00004141"/>
    </source>
</evidence>
<dbReference type="EMBL" id="CAUYUJ010000427">
    <property type="protein sequence ID" value="CAK0790475.1"/>
    <property type="molecule type" value="Genomic_DNA"/>
</dbReference>
<feature type="transmembrane region" description="Helical" evidence="5">
    <location>
        <begin position="172"/>
        <end position="200"/>
    </location>
</feature>